<reference evidence="7 8" key="1">
    <citation type="submission" date="2020-08" db="EMBL/GenBank/DDBJ databases">
        <title>Genomic Encyclopedia of Type Strains, Phase IV (KMG-IV): sequencing the most valuable type-strain genomes for metagenomic binning, comparative biology and taxonomic classification.</title>
        <authorList>
            <person name="Goeker M."/>
        </authorList>
    </citation>
    <scope>NUCLEOTIDE SEQUENCE [LARGE SCALE GENOMIC DNA]</scope>
    <source>
        <strain evidence="7 8">DSM 102850</strain>
    </source>
</reference>
<evidence type="ECO:0000256" key="5">
    <source>
        <dbReference type="SAM" id="Phobius"/>
    </source>
</evidence>
<gene>
    <name evidence="7" type="ORF">GGQ59_000631</name>
</gene>
<evidence type="ECO:0000256" key="3">
    <source>
        <dbReference type="ARBA" id="ARBA00023004"/>
    </source>
</evidence>
<name>A0A840I1H2_9PROT</name>
<evidence type="ECO:0000256" key="4">
    <source>
        <dbReference type="PROSITE-ProRule" id="PRU00433"/>
    </source>
</evidence>
<evidence type="ECO:0000256" key="2">
    <source>
        <dbReference type="ARBA" id="ARBA00022723"/>
    </source>
</evidence>
<dbReference type="GO" id="GO:0020037">
    <property type="term" value="F:heme binding"/>
    <property type="evidence" value="ECO:0007669"/>
    <property type="project" value="InterPro"/>
</dbReference>
<dbReference type="RefSeq" id="WP_183815732.1">
    <property type="nucleotide sequence ID" value="NZ_JACHOB010000001.1"/>
</dbReference>
<sequence length="185" mass="19855">MAEGKKRTGTGIVIGVVGTLLVVFAAGLIVAYTGAYNVAATRDHTAFGRWALGTTMENSIQRRADGIEAPVSFSEAQIASGARRYKAMCAHCHAGPGIERAEWAEGMLPQPPHLTEHGNEWAPEEIFWILNHGIKMSGMPAFGPTHEDEALWEITAFVRALPGMTTEQYKAYGEPAEQGGAGHGH</sequence>
<dbReference type="GO" id="GO:0009055">
    <property type="term" value="F:electron transfer activity"/>
    <property type="evidence" value="ECO:0007669"/>
    <property type="project" value="InterPro"/>
</dbReference>
<evidence type="ECO:0000259" key="6">
    <source>
        <dbReference type="PROSITE" id="PS51007"/>
    </source>
</evidence>
<evidence type="ECO:0000313" key="7">
    <source>
        <dbReference type="EMBL" id="MBB4658131.1"/>
    </source>
</evidence>
<keyword evidence="3 4" id="KW-0408">Iron</keyword>
<evidence type="ECO:0000256" key="1">
    <source>
        <dbReference type="ARBA" id="ARBA00022617"/>
    </source>
</evidence>
<dbReference type="AlphaFoldDB" id="A0A840I1H2"/>
<feature type="transmembrane region" description="Helical" evidence="5">
    <location>
        <begin position="12"/>
        <end position="32"/>
    </location>
</feature>
<keyword evidence="2 4" id="KW-0479">Metal-binding</keyword>
<feature type="domain" description="Cytochrome c" evidence="6">
    <location>
        <begin position="76"/>
        <end position="162"/>
    </location>
</feature>
<organism evidence="7 8">
    <name type="scientific">Parvularcula dongshanensis</name>
    <dbReference type="NCBI Taxonomy" id="1173995"/>
    <lineage>
        <taxon>Bacteria</taxon>
        <taxon>Pseudomonadati</taxon>
        <taxon>Pseudomonadota</taxon>
        <taxon>Alphaproteobacteria</taxon>
        <taxon>Parvularculales</taxon>
        <taxon>Parvularculaceae</taxon>
        <taxon>Parvularcula</taxon>
    </lineage>
</organism>
<comment type="caution">
    <text evidence="7">The sequence shown here is derived from an EMBL/GenBank/DDBJ whole genome shotgun (WGS) entry which is preliminary data.</text>
</comment>
<evidence type="ECO:0000313" key="8">
    <source>
        <dbReference type="Proteomes" id="UP000563524"/>
    </source>
</evidence>
<dbReference type="Proteomes" id="UP000563524">
    <property type="component" value="Unassembled WGS sequence"/>
</dbReference>
<dbReference type="EMBL" id="JACHOB010000001">
    <property type="protein sequence ID" value="MBB4658131.1"/>
    <property type="molecule type" value="Genomic_DNA"/>
</dbReference>
<protein>
    <submittedName>
        <fullName evidence="7">Mono/diheme cytochrome c family protein</fullName>
    </submittedName>
</protein>
<keyword evidence="5" id="KW-1133">Transmembrane helix</keyword>
<dbReference type="Pfam" id="PF13442">
    <property type="entry name" value="Cytochrome_CBB3"/>
    <property type="match status" value="1"/>
</dbReference>
<keyword evidence="8" id="KW-1185">Reference proteome</keyword>
<dbReference type="GO" id="GO:0046872">
    <property type="term" value="F:metal ion binding"/>
    <property type="evidence" value="ECO:0007669"/>
    <property type="project" value="UniProtKB-KW"/>
</dbReference>
<keyword evidence="5" id="KW-0472">Membrane</keyword>
<dbReference type="PROSITE" id="PS51007">
    <property type="entry name" value="CYTC"/>
    <property type="match status" value="1"/>
</dbReference>
<dbReference type="InterPro" id="IPR009056">
    <property type="entry name" value="Cyt_c-like_dom"/>
</dbReference>
<dbReference type="InterPro" id="IPR036909">
    <property type="entry name" value="Cyt_c-like_dom_sf"/>
</dbReference>
<proteinExistence type="predicted"/>
<accession>A0A840I1H2</accession>
<dbReference type="Gene3D" id="1.10.760.10">
    <property type="entry name" value="Cytochrome c-like domain"/>
    <property type="match status" value="1"/>
</dbReference>
<keyword evidence="5" id="KW-0812">Transmembrane</keyword>
<keyword evidence="1 4" id="KW-0349">Heme</keyword>
<dbReference type="SUPFAM" id="SSF46626">
    <property type="entry name" value="Cytochrome c"/>
    <property type="match status" value="1"/>
</dbReference>